<dbReference type="InterPro" id="IPR024320">
    <property type="entry name" value="LPG_synthase_C"/>
</dbReference>
<dbReference type="PANTHER" id="PTHR34697">
    <property type="entry name" value="PHOSPHATIDYLGLYCEROL LYSYLTRANSFERASE"/>
    <property type="match status" value="1"/>
</dbReference>
<keyword evidence="2" id="KW-1003">Cell membrane</keyword>
<dbReference type="SUPFAM" id="SSF55729">
    <property type="entry name" value="Acyl-CoA N-acyltransferases (Nat)"/>
    <property type="match status" value="1"/>
</dbReference>
<dbReference type="PANTHER" id="PTHR34697:SF2">
    <property type="entry name" value="PHOSPHATIDYLGLYCEROL LYSYLTRANSFERASE"/>
    <property type="match status" value="1"/>
</dbReference>
<proteinExistence type="predicted"/>
<evidence type="ECO:0000256" key="5">
    <source>
        <dbReference type="ARBA" id="ARBA00023136"/>
    </source>
</evidence>
<gene>
    <name evidence="8" type="ORF">DS031_02905</name>
</gene>
<dbReference type="AlphaFoldDB" id="A0A366Y444"/>
<evidence type="ECO:0000256" key="3">
    <source>
        <dbReference type="ARBA" id="ARBA00022692"/>
    </source>
</evidence>
<evidence type="ECO:0000313" key="9">
    <source>
        <dbReference type="Proteomes" id="UP000253314"/>
    </source>
</evidence>
<dbReference type="GO" id="GO:0005886">
    <property type="term" value="C:plasma membrane"/>
    <property type="evidence" value="ECO:0007669"/>
    <property type="project" value="UniProtKB-SubCell"/>
</dbReference>
<dbReference type="RefSeq" id="WP_113804439.1">
    <property type="nucleotide sequence ID" value="NZ_QOCW01000002.1"/>
</dbReference>
<evidence type="ECO:0000256" key="6">
    <source>
        <dbReference type="SAM" id="Phobius"/>
    </source>
</evidence>
<evidence type="ECO:0000256" key="1">
    <source>
        <dbReference type="ARBA" id="ARBA00004651"/>
    </source>
</evidence>
<sequence length="382" mass="44167">MFETAIPYVSNGSYFYMVLTFLLSTGMIMKFKQFEKHSLIQENNYSEVSRFLKKYGGNQLSHLILLKDKKIYWAEEGKVLIAYKKIANKYVVLGDPLGHGTHIKKAIKEFEAHCHEKKVIPVFYQVSTRFLPDYKAAGYRFFKLGEEAKVNLDVFSVAGKQGAKLRTRRNKFERNGYQFNVLHPPYSEKLLNEMAEVSNSWLGDRKEKGFSVSFFHKNYVSRFPTAVLRCPAGKLIAFATLPSDYIKEKETVSIDLMRQIEASPHGTMDVLFTSIFLWAKEHNYKMCSLGMTPLANVGESKNSRAPEKMARFIFLHSKFAYKFKGLKEFKSKFAHEWEEKYLAYKKASLSVLIIQLILLIHNNLEYKKIVTDKESVGKRKAS</sequence>
<dbReference type="InterPro" id="IPR016181">
    <property type="entry name" value="Acyl_CoA_acyltransferase"/>
</dbReference>
<dbReference type="GO" id="GO:0016755">
    <property type="term" value="F:aminoacyltransferase activity"/>
    <property type="evidence" value="ECO:0007669"/>
    <property type="project" value="TreeGrafter"/>
</dbReference>
<accession>A0A366Y444</accession>
<evidence type="ECO:0000256" key="4">
    <source>
        <dbReference type="ARBA" id="ARBA00022989"/>
    </source>
</evidence>
<dbReference type="Pfam" id="PF09924">
    <property type="entry name" value="LPG_synthase_C"/>
    <property type="match status" value="1"/>
</dbReference>
<feature type="transmembrane region" description="Helical" evidence="6">
    <location>
        <begin position="12"/>
        <end position="31"/>
    </location>
</feature>
<dbReference type="Proteomes" id="UP000253314">
    <property type="component" value="Unassembled WGS sequence"/>
</dbReference>
<organism evidence="8 9">
    <name type="scientific">Bacillus taeanensis</name>
    <dbReference type="NCBI Taxonomy" id="273032"/>
    <lineage>
        <taxon>Bacteria</taxon>
        <taxon>Bacillati</taxon>
        <taxon>Bacillota</taxon>
        <taxon>Bacilli</taxon>
        <taxon>Bacillales</taxon>
        <taxon>Bacillaceae</taxon>
        <taxon>Bacillus</taxon>
    </lineage>
</organism>
<name>A0A366Y444_9BACI</name>
<keyword evidence="5 6" id="KW-0472">Membrane</keyword>
<keyword evidence="9" id="KW-1185">Reference proteome</keyword>
<dbReference type="GO" id="GO:0055091">
    <property type="term" value="P:phospholipid homeostasis"/>
    <property type="evidence" value="ECO:0007669"/>
    <property type="project" value="TreeGrafter"/>
</dbReference>
<dbReference type="EMBL" id="QOCW01000002">
    <property type="protein sequence ID" value="RBW70961.1"/>
    <property type="molecule type" value="Genomic_DNA"/>
</dbReference>
<keyword evidence="4 6" id="KW-1133">Transmembrane helix</keyword>
<keyword evidence="3 6" id="KW-0812">Transmembrane</keyword>
<evidence type="ECO:0000313" key="8">
    <source>
        <dbReference type="EMBL" id="RBW70961.1"/>
    </source>
</evidence>
<evidence type="ECO:0000256" key="2">
    <source>
        <dbReference type="ARBA" id="ARBA00022475"/>
    </source>
</evidence>
<comment type="subcellular location">
    <subcellularLocation>
        <location evidence="1">Cell membrane</location>
        <topology evidence="1">Multi-pass membrane protein</topology>
    </subcellularLocation>
</comment>
<reference evidence="8 9" key="1">
    <citation type="submission" date="2018-07" db="EMBL/GenBank/DDBJ databases">
        <title>Lottiidibacillus patelloidae gen. nov., sp. nov., isolated from the intestinal tract of a marine limpet and the reclassification of B. taeanensis BH030017T, B. algicola KMM 3737T and B. hwajinpoensis SW-72T as genus Lottiidibacillus.</title>
        <authorList>
            <person name="Liu R."/>
            <person name="Huang Z."/>
        </authorList>
    </citation>
    <scope>NUCLEOTIDE SEQUENCE [LARGE SCALE GENOMIC DNA]</scope>
    <source>
        <strain evidence="8 9">BH030017</strain>
    </source>
</reference>
<dbReference type="InterPro" id="IPR051211">
    <property type="entry name" value="PG_lysyltransferase"/>
</dbReference>
<evidence type="ECO:0000259" key="7">
    <source>
        <dbReference type="Pfam" id="PF09924"/>
    </source>
</evidence>
<protein>
    <recommendedName>
        <fullName evidence="7">Phosphatidylglycerol lysyltransferase C-terminal domain-containing protein</fullName>
    </recommendedName>
</protein>
<comment type="caution">
    <text evidence="8">The sequence shown here is derived from an EMBL/GenBank/DDBJ whole genome shotgun (WGS) entry which is preliminary data.</text>
</comment>
<feature type="domain" description="Phosphatidylglycerol lysyltransferase C-terminal" evidence="7">
    <location>
        <begin position="50"/>
        <end position="344"/>
    </location>
</feature>
<dbReference type="OrthoDB" id="145485at2"/>